<dbReference type="Pfam" id="PF03119">
    <property type="entry name" value="DNA_ligase_ZBD"/>
    <property type="match status" value="1"/>
</dbReference>
<feature type="binding site" evidence="11">
    <location>
        <begin position="80"/>
        <end position="81"/>
    </location>
    <ligand>
        <name>NAD(+)</name>
        <dbReference type="ChEBI" id="CHEBI:57540"/>
    </ligand>
</feature>
<dbReference type="NCBIfam" id="TIGR00575">
    <property type="entry name" value="dnlj"/>
    <property type="match status" value="1"/>
</dbReference>
<dbReference type="NCBIfam" id="NF005932">
    <property type="entry name" value="PRK07956.1"/>
    <property type="match status" value="1"/>
</dbReference>
<dbReference type="RefSeq" id="WP_213533708.1">
    <property type="nucleotide sequence ID" value="NZ_BOVQ01000002.1"/>
</dbReference>
<dbReference type="Gene3D" id="6.20.10.30">
    <property type="match status" value="1"/>
</dbReference>
<evidence type="ECO:0000259" key="13">
    <source>
        <dbReference type="PROSITE" id="PS50172"/>
    </source>
</evidence>
<name>A0ABV9JEX7_9LACT</name>
<comment type="similarity">
    <text evidence="11">Belongs to the NAD-dependent DNA ligase family. LigA subfamily.</text>
</comment>
<keyword evidence="1 11" id="KW-0436">Ligase</keyword>
<dbReference type="CDD" id="cd17748">
    <property type="entry name" value="BRCT_DNA_ligase_like"/>
    <property type="match status" value="1"/>
</dbReference>
<comment type="cofactor">
    <cofactor evidence="11">
        <name>Mg(2+)</name>
        <dbReference type="ChEBI" id="CHEBI:18420"/>
    </cofactor>
    <cofactor evidence="11">
        <name>Mn(2+)</name>
        <dbReference type="ChEBI" id="CHEBI:29035"/>
    </cofactor>
</comment>
<dbReference type="GO" id="GO:0003911">
    <property type="term" value="F:DNA ligase (NAD+) activity"/>
    <property type="evidence" value="ECO:0007669"/>
    <property type="project" value="UniProtKB-EC"/>
</dbReference>
<proteinExistence type="inferred from homology"/>
<keyword evidence="15" id="KW-1185">Reference proteome</keyword>
<dbReference type="PROSITE" id="PS01056">
    <property type="entry name" value="DNA_LIGASE_N2"/>
    <property type="match status" value="1"/>
</dbReference>
<protein>
    <recommendedName>
        <fullName evidence="11 12">DNA ligase</fullName>
        <ecNumber evidence="11 12">6.5.1.2</ecNumber>
    </recommendedName>
    <alternativeName>
        <fullName evidence="11">Polydeoxyribonucleotide synthase [NAD(+)]</fullName>
    </alternativeName>
</protein>
<dbReference type="InterPro" id="IPR013839">
    <property type="entry name" value="DNAligase_adenylation"/>
</dbReference>
<dbReference type="EMBL" id="JBHSGD010000004">
    <property type="protein sequence ID" value="MFC4651940.1"/>
    <property type="molecule type" value="Genomic_DNA"/>
</dbReference>
<keyword evidence="4 11" id="KW-0227">DNA damage</keyword>
<dbReference type="InterPro" id="IPR004149">
    <property type="entry name" value="Znf_DNAligase_C4"/>
</dbReference>
<feature type="binding site" evidence="11">
    <location>
        <position position="416"/>
    </location>
    <ligand>
        <name>Zn(2+)</name>
        <dbReference type="ChEBI" id="CHEBI:29105"/>
    </ligand>
</feature>
<feature type="binding site" evidence="11">
    <location>
        <position position="132"/>
    </location>
    <ligand>
        <name>NAD(+)</name>
        <dbReference type="ChEBI" id="CHEBI:57540"/>
    </ligand>
</feature>
<feature type="binding site" evidence="11">
    <location>
        <position position="401"/>
    </location>
    <ligand>
        <name>Zn(2+)</name>
        <dbReference type="ChEBI" id="CHEBI:29105"/>
    </ligand>
</feature>
<organism evidence="14 15">
    <name type="scientific">Lactococcus nasutitermitis</name>
    <dbReference type="NCBI Taxonomy" id="1652957"/>
    <lineage>
        <taxon>Bacteria</taxon>
        <taxon>Bacillati</taxon>
        <taxon>Bacillota</taxon>
        <taxon>Bacilli</taxon>
        <taxon>Lactobacillales</taxon>
        <taxon>Streptococcaceae</taxon>
        <taxon>Lactococcus</taxon>
    </lineage>
</organism>
<feature type="domain" description="BRCT" evidence="13">
    <location>
        <begin position="579"/>
        <end position="654"/>
    </location>
</feature>
<dbReference type="HAMAP" id="MF_01588">
    <property type="entry name" value="DNA_ligase_A"/>
    <property type="match status" value="1"/>
</dbReference>
<evidence type="ECO:0000256" key="12">
    <source>
        <dbReference type="RuleBase" id="RU000618"/>
    </source>
</evidence>
<dbReference type="PANTHER" id="PTHR23389">
    <property type="entry name" value="CHROMOSOME TRANSMISSION FIDELITY FACTOR 18"/>
    <property type="match status" value="1"/>
</dbReference>
<evidence type="ECO:0000256" key="2">
    <source>
        <dbReference type="ARBA" id="ARBA00022705"/>
    </source>
</evidence>
<feature type="binding site" evidence="11">
    <location>
        <position position="304"/>
    </location>
    <ligand>
        <name>NAD(+)</name>
        <dbReference type="ChEBI" id="CHEBI:57540"/>
    </ligand>
</feature>
<dbReference type="SUPFAM" id="SSF50249">
    <property type="entry name" value="Nucleic acid-binding proteins"/>
    <property type="match status" value="1"/>
</dbReference>
<dbReference type="SMART" id="SM00292">
    <property type="entry name" value="BRCT"/>
    <property type="match status" value="1"/>
</dbReference>
<dbReference type="Gene3D" id="3.30.470.30">
    <property type="entry name" value="DNA ligase/mRNA capping enzyme"/>
    <property type="match status" value="1"/>
</dbReference>
<dbReference type="InterPro" id="IPR001357">
    <property type="entry name" value="BRCT_dom"/>
</dbReference>
<feature type="binding site" evidence="11">
    <location>
        <position position="166"/>
    </location>
    <ligand>
        <name>NAD(+)</name>
        <dbReference type="ChEBI" id="CHEBI:57540"/>
    </ligand>
</feature>
<feature type="binding site" evidence="11">
    <location>
        <begin position="31"/>
        <end position="35"/>
    </location>
    <ligand>
        <name>NAD(+)</name>
        <dbReference type="ChEBI" id="CHEBI:57540"/>
    </ligand>
</feature>
<feature type="active site" description="N6-AMP-lysine intermediate" evidence="11">
    <location>
        <position position="111"/>
    </location>
</feature>
<evidence type="ECO:0000256" key="4">
    <source>
        <dbReference type="ARBA" id="ARBA00022763"/>
    </source>
</evidence>
<dbReference type="InterPro" id="IPR010994">
    <property type="entry name" value="RuvA_2-like"/>
</dbReference>
<keyword evidence="2 11" id="KW-0235">DNA replication</keyword>
<evidence type="ECO:0000256" key="9">
    <source>
        <dbReference type="ARBA" id="ARBA00023211"/>
    </source>
</evidence>
<evidence type="ECO:0000313" key="14">
    <source>
        <dbReference type="EMBL" id="MFC4651940.1"/>
    </source>
</evidence>
<dbReference type="SUPFAM" id="SSF52113">
    <property type="entry name" value="BRCT domain"/>
    <property type="match status" value="1"/>
</dbReference>
<dbReference type="InterPro" id="IPR001679">
    <property type="entry name" value="DNA_ligase"/>
</dbReference>
<comment type="catalytic activity">
    <reaction evidence="10 11 12">
        <text>NAD(+) + (deoxyribonucleotide)n-3'-hydroxyl + 5'-phospho-(deoxyribonucleotide)m = (deoxyribonucleotide)n+m + AMP + beta-nicotinamide D-nucleotide.</text>
        <dbReference type="EC" id="6.5.1.2"/>
    </reaction>
</comment>
<evidence type="ECO:0000256" key="8">
    <source>
        <dbReference type="ARBA" id="ARBA00023204"/>
    </source>
</evidence>
<evidence type="ECO:0000256" key="5">
    <source>
        <dbReference type="ARBA" id="ARBA00022833"/>
    </source>
</evidence>
<dbReference type="PROSITE" id="PS50172">
    <property type="entry name" value="BRCT"/>
    <property type="match status" value="1"/>
</dbReference>
<feature type="binding site" evidence="11">
    <location>
        <position position="421"/>
    </location>
    <ligand>
        <name>Zn(2+)</name>
        <dbReference type="ChEBI" id="CHEBI:29105"/>
    </ligand>
</feature>
<dbReference type="InterPro" id="IPR018239">
    <property type="entry name" value="DNA_ligase_AS"/>
</dbReference>
<dbReference type="InterPro" id="IPR041663">
    <property type="entry name" value="DisA/LigA_HHH"/>
</dbReference>
<evidence type="ECO:0000256" key="6">
    <source>
        <dbReference type="ARBA" id="ARBA00022842"/>
    </source>
</evidence>
<dbReference type="Pfam" id="PF12826">
    <property type="entry name" value="HHH_2"/>
    <property type="match status" value="1"/>
</dbReference>
<dbReference type="InterPro" id="IPR012340">
    <property type="entry name" value="NA-bd_OB-fold"/>
</dbReference>
<evidence type="ECO:0000256" key="10">
    <source>
        <dbReference type="ARBA" id="ARBA00034005"/>
    </source>
</evidence>
<dbReference type="InterPro" id="IPR004150">
    <property type="entry name" value="NAD_DNA_ligase_OB"/>
</dbReference>
<sequence length="654" mass="72760">MNSESKIKELTELLNQYAYEYYTLDQPSVEDSEYDRLYKELVTLEEENPQLVRSDSPTQRAGDVILSGFEKFQHPYNLYSLGDVFSREELAAWEERVRKELPEPEYICELKIDGLSLSLYYENGVLVTAATRGDGSIGENITENVKRIKDVPLRLTEPVDIVVRGEAYLPRKSFDKLNIERELEGAAPFANPRNAAAGTLRQLDTKVVAKRGLATFLYQEASPATHDTQEEVLEYFEQLGLVVNKERVLARTMDEIWTFIERVTELRDHLPYDIDGVVIKVNNLAQQEELGFTVKAPRWAIAYKFPAEVAETEVLSVEWTVGRTGVVTPTANMTPVILAQTRVSRATLHNVDYIREKDIRIGDKVLIYKAGDIIPKVGRVLFDKRSADLVELPVPEKCPECSSDLLHFEDEVALRCVNPLCPAQNRERLIHFASRNAMNIVGLGPSVVAQLFDKKLITDVADLYQLTVEMLLGLDKIQEKSAQKIVTAIQASRVNSAEKLLFGLGIRHVGSKAAKLLMEEFLNLRKLAVASEEEIAQIPSLGGVIAAAVTSYFETDGAKQLLDELATAGVNFDYLGVIATDSILSGKTVVLTGKLTQLTRNEAREKLENLGANVSGSVSRKTDIVVAGADAGSKLTKAQELGIEIWSEEDLAEL</sequence>
<keyword evidence="8 11" id="KW-0234">DNA repair</keyword>
<dbReference type="Gene3D" id="2.40.50.140">
    <property type="entry name" value="Nucleic acid-binding proteins"/>
    <property type="match status" value="1"/>
</dbReference>
<accession>A0ABV9JEX7</accession>
<dbReference type="PIRSF" id="PIRSF001604">
    <property type="entry name" value="LigA"/>
    <property type="match status" value="1"/>
</dbReference>
<keyword evidence="5 11" id="KW-0862">Zinc</keyword>
<dbReference type="EC" id="6.5.1.2" evidence="11 12"/>
<gene>
    <name evidence="11 14" type="primary">ligA</name>
    <name evidence="14" type="ORF">ACFO26_03385</name>
</gene>
<feature type="binding site" evidence="11">
    <location>
        <position position="109"/>
    </location>
    <ligand>
        <name>NAD(+)</name>
        <dbReference type="ChEBI" id="CHEBI:57540"/>
    </ligand>
</feature>
<dbReference type="Pfam" id="PF14520">
    <property type="entry name" value="HHH_5"/>
    <property type="match status" value="1"/>
</dbReference>
<keyword evidence="3 11" id="KW-0479">Metal-binding</keyword>
<comment type="caution">
    <text evidence="14">The sequence shown here is derived from an EMBL/GenBank/DDBJ whole genome shotgun (WGS) entry which is preliminary data.</text>
</comment>
<dbReference type="Proteomes" id="UP001595987">
    <property type="component" value="Unassembled WGS sequence"/>
</dbReference>
<reference evidence="15" key="1">
    <citation type="journal article" date="2019" name="Int. J. Syst. Evol. Microbiol.">
        <title>The Global Catalogue of Microorganisms (GCM) 10K type strain sequencing project: providing services to taxonomists for standard genome sequencing and annotation.</title>
        <authorList>
            <consortium name="The Broad Institute Genomics Platform"/>
            <consortium name="The Broad Institute Genome Sequencing Center for Infectious Disease"/>
            <person name="Wu L."/>
            <person name="Ma J."/>
        </authorList>
    </citation>
    <scope>NUCLEOTIDE SEQUENCE [LARGE SCALE GENOMIC DNA]</scope>
    <source>
        <strain evidence="15">CCUG 63287</strain>
    </source>
</reference>
<dbReference type="Gene3D" id="1.10.287.610">
    <property type="entry name" value="Helix hairpin bin"/>
    <property type="match status" value="1"/>
</dbReference>
<keyword evidence="6 11" id="KW-0460">Magnesium</keyword>
<dbReference type="SMART" id="SM00532">
    <property type="entry name" value="LIGANc"/>
    <property type="match status" value="1"/>
</dbReference>
<dbReference type="Pfam" id="PF00533">
    <property type="entry name" value="BRCT"/>
    <property type="match status" value="1"/>
</dbReference>
<dbReference type="InterPro" id="IPR036420">
    <property type="entry name" value="BRCT_dom_sf"/>
</dbReference>
<dbReference type="InterPro" id="IPR033136">
    <property type="entry name" value="DNA_ligase_CS"/>
</dbReference>
<dbReference type="Gene3D" id="1.10.150.20">
    <property type="entry name" value="5' to 3' exonuclease, C-terminal subdomain"/>
    <property type="match status" value="2"/>
</dbReference>
<dbReference type="PANTHER" id="PTHR23389:SF9">
    <property type="entry name" value="DNA LIGASE"/>
    <property type="match status" value="1"/>
</dbReference>
<dbReference type="SUPFAM" id="SSF56091">
    <property type="entry name" value="DNA ligase/mRNA capping enzyme, catalytic domain"/>
    <property type="match status" value="1"/>
</dbReference>
<dbReference type="PROSITE" id="PS01055">
    <property type="entry name" value="DNA_LIGASE_N1"/>
    <property type="match status" value="1"/>
</dbReference>
<evidence type="ECO:0000256" key="11">
    <source>
        <dbReference type="HAMAP-Rule" id="MF_01588"/>
    </source>
</evidence>
<evidence type="ECO:0000256" key="3">
    <source>
        <dbReference type="ARBA" id="ARBA00022723"/>
    </source>
</evidence>
<dbReference type="InterPro" id="IPR013840">
    <property type="entry name" value="DNAligase_N"/>
</dbReference>
<evidence type="ECO:0000313" key="15">
    <source>
        <dbReference type="Proteomes" id="UP001595987"/>
    </source>
</evidence>
<dbReference type="Pfam" id="PF01653">
    <property type="entry name" value="DNA_ligase_aden"/>
    <property type="match status" value="1"/>
</dbReference>
<dbReference type="CDD" id="cd00114">
    <property type="entry name" value="LIGANc"/>
    <property type="match status" value="1"/>
</dbReference>
<dbReference type="SUPFAM" id="SSF47781">
    <property type="entry name" value="RuvA domain 2-like"/>
    <property type="match status" value="1"/>
</dbReference>
<feature type="binding site" evidence="11">
    <location>
        <position position="398"/>
    </location>
    <ligand>
        <name>Zn(2+)</name>
        <dbReference type="ChEBI" id="CHEBI:29105"/>
    </ligand>
</feature>
<keyword evidence="9 11" id="KW-0464">Manganese</keyword>
<keyword evidence="7 11" id="KW-0520">NAD</keyword>
<comment type="function">
    <text evidence="11">DNA ligase that catalyzes the formation of phosphodiester linkages between 5'-phosphoryl and 3'-hydroxyl groups in double-stranded DNA using NAD as a coenzyme and as the energy source for the reaction. It is essential for DNA replication and repair of damaged DNA.</text>
</comment>
<evidence type="ECO:0000256" key="7">
    <source>
        <dbReference type="ARBA" id="ARBA00023027"/>
    </source>
</evidence>
<dbReference type="Gene3D" id="3.40.50.10190">
    <property type="entry name" value="BRCT domain"/>
    <property type="match status" value="1"/>
</dbReference>
<evidence type="ECO:0000256" key="1">
    <source>
        <dbReference type="ARBA" id="ARBA00022598"/>
    </source>
</evidence>
<dbReference type="Pfam" id="PF03120">
    <property type="entry name" value="OB_DNA_ligase"/>
    <property type="match status" value="1"/>
</dbReference>
<feature type="binding site" evidence="11">
    <location>
        <position position="280"/>
    </location>
    <ligand>
        <name>NAD(+)</name>
        <dbReference type="ChEBI" id="CHEBI:57540"/>
    </ligand>
</feature>